<dbReference type="PROSITE" id="PS51257">
    <property type="entry name" value="PROKAR_LIPOPROTEIN"/>
    <property type="match status" value="1"/>
</dbReference>
<dbReference type="EMBL" id="ODYU01009708">
    <property type="protein sequence ID" value="SOQ54328.1"/>
    <property type="molecule type" value="Genomic_DNA"/>
</dbReference>
<sequence length="137" mass="15466">MVGSLKGLERGRNSGVASSISTSSILVGCHMYTFKKIDDIFRHIRRKDRPVNRFPKSLRDKDRFLNADKYRIKDAMDSAISAISSAAVHLSSSKSSIAYTSFYRGLLEYTGRLEIAMLGTITARLARWLGNWLQYNV</sequence>
<gene>
    <name evidence="1" type="ORF">SFRICE_022451</name>
</gene>
<name>A0A2H1WMS5_SPOFR</name>
<evidence type="ECO:0000313" key="1">
    <source>
        <dbReference type="EMBL" id="SOQ54328.1"/>
    </source>
</evidence>
<dbReference type="AlphaFoldDB" id="A0A2H1WMS5"/>
<organism evidence="1">
    <name type="scientific">Spodoptera frugiperda</name>
    <name type="common">Fall armyworm</name>
    <dbReference type="NCBI Taxonomy" id="7108"/>
    <lineage>
        <taxon>Eukaryota</taxon>
        <taxon>Metazoa</taxon>
        <taxon>Ecdysozoa</taxon>
        <taxon>Arthropoda</taxon>
        <taxon>Hexapoda</taxon>
        <taxon>Insecta</taxon>
        <taxon>Pterygota</taxon>
        <taxon>Neoptera</taxon>
        <taxon>Endopterygota</taxon>
        <taxon>Lepidoptera</taxon>
        <taxon>Glossata</taxon>
        <taxon>Ditrysia</taxon>
        <taxon>Noctuoidea</taxon>
        <taxon>Noctuidae</taxon>
        <taxon>Amphipyrinae</taxon>
        <taxon>Spodoptera</taxon>
    </lineage>
</organism>
<reference evidence="1" key="1">
    <citation type="submission" date="2016-07" db="EMBL/GenBank/DDBJ databases">
        <authorList>
            <person name="Bretaudeau A."/>
        </authorList>
    </citation>
    <scope>NUCLEOTIDE SEQUENCE</scope>
    <source>
        <strain evidence="1">Rice</strain>
        <tissue evidence="1">Whole body</tissue>
    </source>
</reference>
<accession>A0A2H1WMS5</accession>
<proteinExistence type="predicted"/>
<protein>
    <submittedName>
        <fullName evidence="1">SFRICE_022451</fullName>
    </submittedName>
</protein>